<dbReference type="Proteomes" id="UP000534207">
    <property type="component" value="Unassembled WGS sequence"/>
</dbReference>
<gene>
    <name evidence="2" type="ORF">HX827_05175</name>
</gene>
<organism evidence="2 3">
    <name type="scientific">Marine Group I thaumarchaeote</name>
    <dbReference type="NCBI Taxonomy" id="2511932"/>
    <lineage>
        <taxon>Archaea</taxon>
        <taxon>Nitrososphaerota</taxon>
        <taxon>Marine Group I</taxon>
    </lineage>
</organism>
<comment type="caution">
    <text evidence="2">The sequence shown here is derived from an EMBL/GenBank/DDBJ whole genome shotgun (WGS) entry which is preliminary data.</text>
</comment>
<sequence length="226" mass="25637">MIDKAEKVYLLIHGNKSKDKAGKYAARIQRDLKAVNIETETVPCNWENIEEITRVVRDLILQEPDSEIALNLSGGSKNHSVGFDRACMTLEKRDHVRMIGVTPKKWAAPKYPKQLSTGVSTVTVIGIHRVIPPPKELIFAMKVIKQDSIDIPYNKGKKGVKKKDLAKSLFGNNNNVALTKLQRTITQPLQDTWLAIKIIKVGRSDWISLTKEGRYLRYVLDKQETY</sequence>
<protein>
    <recommendedName>
        <fullName evidence="1">HFX-2341-like N-terminal domain-containing protein</fullName>
    </recommendedName>
</protein>
<accession>A0A7K4NUP1</accession>
<evidence type="ECO:0000313" key="3">
    <source>
        <dbReference type="Proteomes" id="UP000534207"/>
    </source>
</evidence>
<dbReference type="Pfam" id="PF19810">
    <property type="entry name" value="HFX_2341_N"/>
    <property type="match status" value="1"/>
</dbReference>
<reference evidence="2 3" key="1">
    <citation type="journal article" date="2019" name="Environ. Microbiol.">
        <title>Genomics insights into ecotype formation of ammonia-oxidizing archaea in the deep ocean.</title>
        <authorList>
            <person name="Wang Y."/>
            <person name="Huang J.M."/>
            <person name="Cui G.J."/>
            <person name="Nunoura T."/>
            <person name="Takaki Y."/>
            <person name="Li W.L."/>
            <person name="Li J."/>
            <person name="Gao Z.M."/>
            <person name="Takai K."/>
            <person name="Zhang A.Q."/>
            <person name="Stepanauskas R."/>
        </authorList>
    </citation>
    <scope>NUCLEOTIDE SEQUENCE [LARGE SCALE GENOMIC DNA]</scope>
    <source>
        <strain evidence="2 3">G13</strain>
    </source>
</reference>
<dbReference type="Gene3D" id="3.40.50.10770">
    <property type="entry name" value="Hypothetical protein VC1899 like domain (Restriction endonuclease-like)"/>
    <property type="match status" value="1"/>
</dbReference>
<dbReference type="EMBL" id="JACASW010000012">
    <property type="protein sequence ID" value="NWK06703.1"/>
    <property type="molecule type" value="Genomic_DNA"/>
</dbReference>
<evidence type="ECO:0000313" key="2">
    <source>
        <dbReference type="EMBL" id="NWK06703.1"/>
    </source>
</evidence>
<dbReference type="AlphaFoldDB" id="A0A7K4NUP1"/>
<evidence type="ECO:0000259" key="1">
    <source>
        <dbReference type="Pfam" id="PF19810"/>
    </source>
</evidence>
<feature type="domain" description="HFX-2341-like N-terminal" evidence="1">
    <location>
        <begin position="4"/>
        <end position="105"/>
    </location>
</feature>
<name>A0A7K4NUP1_9ARCH</name>
<dbReference type="InterPro" id="IPR046260">
    <property type="entry name" value="HFX_2341-like_N"/>
</dbReference>
<proteinExistence type="predicted"/>